<dbReference type="OrthoDB" id="10506834at2759"/>
<organism evidence="4 5">
    <name type="scientific">Adineta steineri</name>
    <dbReference type="NCBI Taxonomy" id="433720"/>
    <lineage>
        <taxon>Eukaryota</taxon>
        <taxon>Metazoa</taxon>
        <taxon>Spiralia</taxon>
        <taxon>Gnathifera</taxon>
        <taxon>Rotifera</taxon>
        <taxon>Eurotatoria</taxon>
        <taxon>Bdelloidea</taxon>
        <taxon>Adinetida</taxon>
        <taxon>Adinetidae</taxon>
        <taxon>Adineta</taxon>
    </lineage>
</organism>
<evidence type="ECO:0000313" key="4">
    <source>
        <dbReference type="EMBL" id="CAF1636714.1"/>
    </source>
</evidence>
<keyword evidence="2" id="KW-0472">Membrane</keyword>
<sequence>MRPPRIVNRGRIAPKSPSPPSDVSSGRNSFSSASVVSSVPDSEPDQNTVEQACEKLEEPVQASSTKKYALYTMGACALLLLLFAIGFGIGYPLTRSTPLAPTPTPSTTINTSTATTIMSSTTRTKM</sequence>
<dbReference type="Proteomes" id="UP000663877">
    <property type="component" value="Unassembled WGS sequence"/>
</dbReference>
<evidence type="ECO:0000313" key="3">
    <source>
        <dbReference type="EMBL" id="CAF1474071.1"/>
    </source>
</evidence>
<dbReference type="Proteomes" id="UP000663832">
    <property type="component" value="Unassembled WGS sequence"/>
</dbReference>
<keyword evidence="2" id="KW-1133">Transmembrane helix</keyword>
<evidence type="ECO:0000256" key="1">
    <source>
        <dbReference type="SAM" id="MobiDB-lite"/>
    </source>
</evidence>
<dbReference type="EMBL" id="CAJNOM010002725">
    <property type="protein sequence ID" value="CAF1636714.1"/>
    <property type="molecule type" value="Genomic_DNA"/>
</dbReference>
<keyword evidence="2" id="KW-0812">Transmembrane</keyword>
<name>A0A816DD99_9BILA</name>
<gene>
    <name evidence="3" type="ORF">BJG266_LOCUS41694</name>
    <name evidence="4" type="ORF">QVE165_LOCUS58570</name>
</gene>
<feature type="transmembrane region" description="Helical" evidence="2">
    <location>
        <begin position="68"/>
        <end position="91"/>
    </location>
</feature>
<accession>A0A816DD99</accession>
<feature type="compositionally biased region" description="Low complexity" evidence="1">
    <location>
        <begin position="21"/>
        <end position="41"/>
    </location>
</feature>
<dbReference type="AlphaFoldDB" id="A0A816DD99"/>
<dbReference type="EMBL" id="CAJNOI010002404">
    <property type="protein sequence ID" value="CAF1474071.1"/>
    <property type="molecule type" value="Genomic_DNA"/>
</dbReference>
<protein>
    <submittedName>
        <fullName evidence="4">Uncharacterized protein</fullName>
    </submittedName>
</protein>
<proteinExistence type="predicted"/>
<keyword evidence="5" id="KW-1185">Reference proteome</keyword>
<reference evidence="4" key="1">
    <citation type="submission" date="2021-02" db="EMBL/GenBank/DDBJ databases">
        <authorList>
            <person name="Nowell W R."/>
        </authorList>
    </citation>
    <scope>NUCLEOTIDE SEQUENCE</scope>
</reference>
<evidence type="ECO:0000313" key="5">
    <source>
        <dbReference type="Proteomes" id="UP000663832"/>
    </source>
</evidence>
<feature type="region of interest" description="Disordered" evidence="1">
    <location>
        <begin position="1"/>
        <end position="49"/>
    </location>
</feature>
<evidence type="ECO:0000256" key="2">
    <source>
        <dbReference type="SAM" id="Phobius"/>
    </source>
</evidence>
<comment type="caution">
    <text evidence="4">The sequence shown here is derived from an EMBL/GenBank/DDBJ whole genome shotgun (WGS) entry which is preliminary data.</text>
</comment>